<name>A0A9P4Q3Z3_9PEZI</name>
<reference evidence="2" key="1">
    <citation type="journal article" date="2020" name="Stud. Mycol.">
        <title>101 Dothideomycetes genomes: a test case for predicting lifestyles and emergence of pathogens.</title>
        <authorList>
            <person name="Haridas S."/>
            <person name="Albert R."/>
            <person name="Binder M."/>
            <person name="Bloem J."/>
            <person name="Labutti K."/>
            <person name="Salamov A."/>
            <person name="Andreopoulos B."/>
            <person name="Baker S."/>
            <person name="Barry K."/>
            <person name="Bills G."/>
            <person name="Bluhm B."/>
            <person name="Cannon C."/>
            <person name="Castanera R."/>
            <person name="Culley D."/>
            <person name="Daum C."/>
            <person name="Ezra D."/>
            <person name="Gonzalez J."/>
            <person name="Henrissat B."/>
            <person name="Kuo A."/>
            <person name="Liang C."/>
            <person name="Lipzen A."/>
            <person name="Lutzoni F."/>
            <person name="Magnuson J."/>
            <person name="Mondo S."/>
            <person name="Nolan M."/>
            <person name="Ohm R."/>
            <person name="Pangilinan J."/>
            <person name="Park H.-J."/>
            <person name="Ramirez L."/>
            <person name="Alfaro M."/>
            <person name="Sun H."/>
            <person name="Tritt A."/>
            <person name="Yoshinaga Y."/>
            <person name="Zwiers L.-H."/>
            <person name="Turgeon B."/>
            <person name="Goodwin S."/>
            <person name="Spatafora J."/>
            <person name="Crous P."/>
            <person name="Grigoriev I."/>
        </authorList>
    </citation>
    <scope>NUCLEOTIDE SEQUENCE</scope>
    <source>
        <strain evidence="2">CBS 116435</strain>
    </source>
</reference>
<proteinExistence type="predicted"/>
<evidence type="ECO:0000313" key="2">
    <source>
        <dbReference type="EMBL" id="KAF2717996.1"/>
    </source>
</evidence>
<evidence type="ECO:0000256" key="1">
    <source>
        <dbReference type="SAM" id="MobiDB-lite"/>
    </source>
</evidence>
<accession>A0A9P4Q3Z3</accession>
<evidence type="ECO:0000313" key="3">
    <source>
        <dbReference type="Proteomes" id="UP000799441"/>
    </source>
</evidence>
<dbReference type="Proteomes" id="UP000799441">
    <property type="component" value="Unassembled WGS sequence"/>
</dbReference>
<dbReference type="EMBL" id="MU003832">
    <property type="protein sequence ID" value="KAF2717996.1"/>
    <property type="molecule type" value="Genomic_DNA"/>
</dbReference>
<feature type="compositionally biased region" description="Basic and acidic residues" evidence="1">
    <location>
        <begin position="27"/>
        <end position="85"/>
    </location>
</feature>
<feature type="region of interest" description="Disordered" evidence="1">
    <location>
        <begin position="21"/>
        <end position="100"/>
    </location>
</feature>
<sequence length="100" mass="11444">MRPIVRLPLWRFAQPASRSFVSSSRLRLKEDKPDTAGRAEEIEKAKQDSLHKGEWKEELASTGEAHLKADKEQVNDHGDHMEDLQKQTATQSQKEHPEGE</sequence>
<dbReference type="AlphaFoldDB" id="A0A9P4Q3Z3"/>
<gene>
    <name evidence="2" type="ORF">K431DRAFT_142981</name>
</gene>
<protein>
    <submittedName>
        <fullName evidence="2">Uncharacterized protein</fullName>
    </submittedName>
</protein>
<dbReference type="OrthoDB" id="529205at2759"/>
<comment type="caution">
    <text evidence="2">The sequence shown here is derived from an EMBL/GenBank/DDBJ whole genome shotgun (WGS) entry which is preliminary data.</text>
</comment>
<organism evidence="2 3">
    <name type="scientific">Polychaeton citri CBS 116435</name>
    <dbReference type="NCBI Taxonomy" id="1314669"/>
    <lineage>
        <taxon>Eukaryota</taxon>
        <taxon>Fungi</taxon>
        <taxon>Dikarya</taxon>
        <taxon>Ascomycota</taxon>
        <taxon>Pezizomycotina</taxon>
        <taxon>Dothideomycetes</taxon>
        <taxon>Dothideomycetidae</taxon>
        <taxon>Capnodiales</taxon>
        <taxon>Capnodiaceae</taxon>
        <taxon>Polychaeton</taxon>
    </lineage>
</organism>
<keyword evidence="3" id="KW-1185">Reference proteome</keyword>